<dbReference type="Pfam" id="PF00026">
    <property type="entry name" value="Asp"/>
    <property type="match status" value="1"/>
</dbReference>
<evidence type="ECO:0000256" key="10">
    <source>
        <dbReference type="PIRSR" id="PIRSR601461-1"/>
    </source>
</evidence>
<evidence type="ECO:0000256" key="8">
    <source>
        <dbReference type="ARBA" id="ARBA00023180"/>
    </source>
</evidence>
<dbReference type="OrthoDB" id="28208at2759"/>
<feature type="active site" evidence="10">
    <location>
        <position position="303"/>
    </location>
</feature>
<evidence type="ECO:0000256" key="12">
    <source>
        <dbReference type="RuleBase" id="RU000454"/>
    </source>
</evidence>
<keyword evidence="7" id="KW-0472">Membrane</keyword>
<dbReference type="InterPro" id="IPR021109">
    <property type="entry name" value="Peptidase_aspartic_dom_sf"/>
</dbReference>
<dbReference type="InterPro" id="IPR033121">
    <property type="entry name" value="PEPTIDASE_A1"/>
</dbReference>
<dbReference type="InterPro" id="IPR001969">
    <property type="entry name" value="Aspartic_peptidase_AS"/>
</dbReference>
<evidence type="ECO:0000256" key="1">
    <source>
        <dbReference type="ARBA" id="ARBA00004236"/>
    </source>
</evidence>
<dbReference type="CDD" id="cd05471">
    <property type="entry name" value="pepsin_like"/>
    <property type="match status" value="1"/>
</dbReference>
<feature type="disulfide bond" evidence="11">
    <location>
        <begin position="133"/>
        <end position="138"/>
    </location>
</feature>
<evidence type="ECO:0000256" key="7">
    <source>
        <dbReference type="ARBA" id="ARBA00023136"/>
    </source>
</evidence>
<name>A0A317SQ27_9PEZI</name>
<comment type="caution">
    <text evidence="15">The sequence shown here is derived from an EMBL/GenBank/DDBJ whole genome shotgun (WGS) entry which is preliminary data.</text>
</comment>
<keyword evidence="11" id="KW-1015">Disulfide bond</keyword>
<feature type="region of interest" description="Disordered" evidence="13">
    <location>
        <begin position="503"/>
        <end position="524"/>
    </location>
</feature>
<organism evidence="15 16">
    <name type="scientific">Tuber magnatum</name>
    <name type="common">white Piedmont truffle</name>
    <dbReference type="NCBI Taxonomy" id="42249"/>
    <lineage>
        <taxon>Eukaryota</taxon>
        <taxon>Fungi</taxon>
        <taxon>Dikarya</taxon>
        <taxon>Ascomycota</taxon>
        <taxon>Pezizomycotina</taxon>
        <taxon>Pezizomycetes</taxon>
        <taxon>Pezizales</taxon>
        <taxon>Tuberaceae</taxon>
        <taxon>Tuber</taxon>
    </lineage>
</organism>
<dbReference type="InterPro" id="IPR001461">
    <property type="entry name" value="Aspartic_peptidase_A1"/>
</dbReference>
<sequence length="524" mass="55960">MEHPDDGTHPEIRQVRAANAATHKYRRLGIPGPEVDGALALRDVEDLLRKRGLLGRRQTNNDRVVTIGGGQTASVTSGLIPAATPRTQDSMGVGQDGNDLSYFSEVRFGSNNKPFILVIDTGSSDTWIPSDTCRSRACRVHATYGSRDSNTLVAGTRTFGIRYGSGQVEGTVVSDSISFAGFNMNISFGVATRVSDDFTFFPIDGIMGLGFRNASMQNVPTIMDELINNRLIEQKLFAIALARSTDAVNDGVVNFGAIDATLFEGQLNFMSSVSRQGLWEIKVDDTSIDGQGTGISGRTAIIDSGTSLILLPPDDARRLHSIIPGAETNGDAFAVPCNTTSNIEFTFGGVKYKVPPKDYVSERIKPDEDICQSLITGRQILGRSMWLLGDVFLKNVYSVFDLENGRVGFAPRRKADDPPPAPNPTGTSTTGTTNSPTGTPPPGRDAGTSGATTSRAGPAITRGPRVGNAAPFDILDLSFAPSSPSSPSFPSSLFFFFFSSSSSSFSLSLPTSSPASRMREKEKG</sequence>
<dbReference type="SUPFAM" id="SSF50630">
    <property type="entry name" value="Acid proteases"/>
    <property type="match status" value="1"/>
</dbReference>
<keyword evidence="8" id="KW-0325">Glycoprotein</keyword>
<comment type="similarity">
    <text evidence="2 12">Belongs to the peptidase A1 family.</text>
</comment>
<keyword evidence="5 12" id="KW-0064">Aspartyl protease</keyword>
<dbReference type="Gene3D" id="2.40.70.10">
    <property type="entry name" value="Acid Proteases"/>
    <property type="match status" value="2"/>
</dbReference>
<feature type="compositionally biased region" description="Low complexity" evidence="13">
    <location>
        <begin position="424"/>
        <end position="437"/>
    </location>
</feature>
<dbReference type="PROSITE" id="PS51767">
    <property type="entry name" value="PEPTIDASE_A1"/>
    <property type="match status" value="1"/>
</dbReference>
<dbReference type="PANTHER" id="PTHR47966">
    <property type="entry name" value="BETA-SITE APP-CLEAVING ENZYME, ISOFORM A-RELATED"/>
    <property type="match status" value="1"/>
</dbReference>
<gene>
    <name evidence="15" type="ORF">C7212DRAFT_357683</name>
</gene>
<keyword evidence="4 12" id="KW-0645">Protease</keyword>
<dbReference type="FunFam" id="2.40.70.10:FF:000060">
    <property type="entry name" value="Aspartic-type endopeptidase ctsD"/>
    <property type="match status" value="1"/>
</dbReference>
<dbReference type="FunFam" id="2.40.70.10:FF:000008">
    <property type="entry name" value="Cathepsin D"/>
    <property type="match status" value="1"/>
</dbReference>
<evidence type="ECO:0000256" key="2">
    <source>
        <dbReference type="ARBA" id="ARBA00007447"/>
    </source>
</evidence>
<evidence type="ECO:0000256" key="13">
    <source>
        <dbReference type="SAM" id="MobiDB-lite"/>
    </source>
</evidence>
<keyword evidence="9" id="KW-0449">Lipoprotein</keyword>
<evidence type="ECO:0000259" key="14">
    <source>
        <dbReference type="PROSITE" id="PS51767"/>
    </source>
</evidence>
<keyword evidence="3" id="KW-1003">Cell membrane</keyword>
<comment type="subcellular location">
    <subcellularLocation>
        <location evidence="1">Cell membrane</location>
    </subcellularLocation>
</comment>
<dbReference type="PRINTS" id="PR00792">
    <property type="entry name" value="PEPSIN"/>
</dbReference>
<protein>
    <submittedName>
        <fullName evidence="15">Acid protease</fullName>
    </submittedName>
</protein>
<accession>A0A317SQ27</accession>
<evidence type="ECO:0000256" key="11">
    <source>
        <dbReference type="PIRSR" id="PIRSR601461-2"/>
    </source>
</evidence>
<evidence type="ECO:0000256" key="3">
    <source>
        <dbReference type="ARBA" id="ARBA00022475"/>
    </source>
</evidence>
<dbReference type="InterPro" id="IPR034164">
    <property type="entry name" value="Pepsin-like_dom"/>
</dbReference>
<dbReference type="AlphaFoldDB" id="A0A317SQ27"/>
<keyword evidence="6 12" id="KW-0378">Hydrolase</keyword>
<evidence type="ECO:0000256" key="5">
    <source>
        <dbReference type="ARBA" id="ARBA00022750"/>
    </source>
</evidence>
<feature type="region of interest" description="Disordered" evidence="13">
    <location>
        <begin position="409"/>
        <end position="465"/>
    </location>
</feature>
<proteinExistence type="inferred from homology"/>
<evidence type="ECO:0000256" key="6">
    <source>
        <dbReference type="ARBA" id="ARBA00022801"/>
    </source>
</evidence>
<dbReference type="STRING" id="42249.A0A317SQ27"/>
<dbReference type="EMBL" id="PYWC01000032">
    <property type="protein sequence ID" value="PWW76545.1"/>
    <property type="molecule type" value="Genomic_DNA"/>
</dbReference>
<evidence type="ECO:0000256" key="4">
    <source>
        <dbReference type="ARBA" id="ARBA00022670"/>
    </source>
</evidence>
<evidence type="ECO:0000313" key="15">
    <source>
        <dbReference type="EMBL" id="PWW76545.1"/>
    </source>
</evidence>
<dbReference type="Proteomes" id="UP000246991">
    <property type="component" value="Unassembled WGS sequence"/>
</dbReference>
<dbReference type="PANTHER" id="PTHR47966:SF75">
    <property type="entry name" value="ENDOPEPTIDASE (CTSD), PUTATIVE (AFU_ORTHOLOGUE AFUA_4G07040)-RELATED"/>
    <property type="match status" value="1"/>
</dbReference>
<evidence type="ECO:0000313" key="16">
    <source>
        <dbReference type="Proteomes" id="UP000246991"/>
    </source>
</evidence>
<feature type="domain" description="Peptidase A1" evidence="14">
    <location>
        <begin position="102"/>
        <end position="410"/>
    </location>
</feature>
<reference evidence="15 16" key="1">
    <citation type="submission" date="2018-03" db="EMBL/GenBank/DDBJ databases">
        <title>Genomes of Pezizomycetes fungi and the evolution of truffles.</title>
        <authorList>
            <person name="Murat C."/>
            <person name="Payen T."/>
            <person name="Noel B."/>
            <person name="Kuo A."/>
            <person name="Martin F.M."/>
        </authorList>
    </citation>
    <scope>NUCLEOTIDE SEQUENCE [LARGE SCALE GENOMIC DNA]</scope>
    <source>
        <strain evidence="15">091103-1</strain>
    </source>
</reference>
<feature type="active site" evidence="10">
    <location>
        <position position="120"/>
    </location>
</feature>
<dbReference type="GO" id="GO:0006508">
    <property type="term" value="P:proteolysis"/>
    <property type="evidence" value="ECO:0007669"/>
    <property type="project" value="UniProtKB-KW"/>
</dbReference>
<feature type="compositionally biased region" description="Low complexity" evidence="13">
    <location>
        <begin position="503"/>
        <end position="516"/>
    </location>
</feature>
<keyword evidence="16" id="KW-1185">Reference proteome</keyword>
<dbReference type="GO" id="GO:0004190">
    <property type="term" value="F:aspartic-type endopeptidase activity"/>
    <property type="evidence" value="ECO:0007669"/>
    <property type="project" value="UniProtKB-KW"/>
</dbReference>
<dbReference type="GO" id="GO:0005886">
    <property type="term" value="C:plasma membrane"/>
    <property type="evidence" value="ECO:0007669"/>
    <property type="project" value="UniProtKB-SubCell"/>
</dbReference>
<dbReference type="PROSITE" id="PS00141">
    <property type="entry name" value="ASP_PROTEASE"/>
    <property type="match status" value="2"/>
</dbReference>
<evidence type="ECO:0000256" key="9">
    <source>
        <dbReference type="ARBA" id="ARBA00023288"/>
    </source>
</evidence>